<dbReference type="GO" id="GO:0007189">
    <property type="term" value="P:adenylate cyclase-activating G protein-coupled receptor signaling pathway"/>
    <property type="evidence" value="ECO:0007669"/>
    <property type="project" value="TreeGrafter"/>
</dbReference>
<dbReference type="SMART" id="SM00365">
    <property type="entry name" value="LRR_SD22"/>
    <property type="match status" value="5"/>
</dbReference>
<evidence type="ECO:0000313" key="16">
    <source>
        <dbReference type="Proteomes" id="UP001292094"/>
    </source>
</evidence>
<organism evidence="15 16">
    <name type="scientific">Petrolisthes manimaculis</name>
    <dbReference type="NCBI Taxonomy" id="1843537"/>
    <lineage>
        <taxon>Eukaryota</taxon>
        <taxon>Metazoa</taxon>
        <taxon>Ecdysozoa</taxon>
        <taxon>Arthropoda</taxon>
        <taxon>Crustacea</taxon>
        <taxon>Multicrustacea</taxon>
        <taxon>Malacostraca</taxon>
        <taxon>Eumalacostraca</taxon>
        <taxon>Eucarida</taxon>
        <taxon>Decapoda</taxon>
        <taxon>Pleocyemata</taxon>
        <taxon>Anomura</taxon>
        <taxon>Galatheoidea</taxon>
        <taxon>Porcellanidae</taxon>
        <taxon>Petrolisthes</taxon>
    </lineage>
</organism>
<protein>
    <recommendedName>
        <fullName evidence="14">G-protein coupled receptors family 1 profile domain-containing protein</fullName>
    </recommendedName>
</protein>
<dbReference type="Proteomes" id="UP001292094">
    <property type="component" value="Unassembled WGS sequence"/>
</dbReference>
<dbReference type="SUPFAM" id="SSF81321">
    <property type="entry name" value="Family A G protein-coupled receptor-like"/>
    <property type="match status" value="1"/>
</dbReference>
<evidence type="ECO:0000256" key="11">
    <source>
        <dbReference type="ARBA" id="ARBA00023224"/>
    </source>
</evidence>
<dbReference type="PROSITE" id="PS51450">
    <property type="entry name" value="LRR"/>
    <property type="match status" value="7"/>
</dbReference>
<dbReference type="GO" id="GO:0009755">
    <property type="term" value="P:hormone-mediated signaling pathway"/>
    <property type="evidence" value="ECO:0007669"/>
    <property type="project" value="TreeGrafter"/>
</dbReference>
<feature type="transmembrane region" description="Helical" evidence="13">
    <location>
        <begin position="643"/>
        <end position="663"/>
    </location>
</feature>
<dbReference type="InterPro" id="IPR003591">
    <property type="entry name" value="Leu-rich_rpt_typical-subtyp"/>
</dbReference>
<evidence type="ECO:0000256" key="2">
    <source>
        <dbReference type="ARBA" id="ARBA00010663"/>
    </source>
</evidence>
<feature type="compositionally biased region" description="Polar residues" evidence="12">
    <location>
        <begin position="956"/>
        <end position="965"/>
    </location>
</feature>
<feature type="compositionally biased region" description="Low complexity" evidence="12">
    <location>
        <begin position="1188"/>
        <end position="1231"/>
    </location>
</feature>
<keyword evidence="11" id="KW-0807">Transducer</keyword>
<dbReference type="PANTHER" id="PTHR24372:SF82">
    <property type="entry name" value="RICKETS"/>
    <property type="match status" value="1"/>
</dbReference>
<dbReference type="SUPFAM" id="SSF52058">
    <property type="entry name" value="L domain-like"/>
    <property type="match status" value="1"/>
</dbReference>
<evidence type="ECO:0000256" key="1">
    <source>
        <dbReference type="ARBA" id="ARBA00004651"/>
    </source>
</evidence>
<dbReference type="FunFam" id="1.20.1070.10:FF:000156">
    <property type="entry name" value="Lutropin-choriogonadotropic hormone receptor"/>
    <property type="match status" value="1"/>
</dbReference>
<evidence type="ECO:0000256" key="7">
    <source>
        <dbReference type="ARBA" id="ARBA00022989"/>
    </source>
</evidence>
<feature type="domain" description="G-protein coupled receptors family 1 profile" evidence="14">
    <location>
        <begin position="618"/>
        <end position="863"/>
    </location>
</feature>
<feature type="region of interest" description="Disordered" evidence="12">
    <location>
        <begin position="956"/>
        <end position="989"/>
    </location>
</feature>
<feature type="compositionally biased region" description="Polar residues" evidence="12">
    <location>
        <begin position="973"/>
        <end position="988"/>
    </location>
</feature>
<dbReference type="GO" id="GO:0016500">
    <property type="term" value="F:protein-hormone receptor activity"/>
    <property type="evidence" value="ECO:0007669"/>
    <property type="project" value="InterPro"/>
</dbReference>
<feature type="region of interest" description="Disordered" evidence="12">
    <location>
        <begin position="1007"/>
        <end position="1096"/>
    </location>
</feature>
<dbReference type="InterPro" id="IPR001611">
    <property type="entry name" value="Leu-rich_rpt"/>
</dbReference>
<gene>
    <name evidence="15" type="ORF">Pmani_030906</name>
</gene>
<dbReference type="PRINTS" id="PR00373">
    <property type="entry name" value="GLYCHORMONER"/>
</dbReference>
<keyword evidence="8" id="KW-0297">G-protein coupled receptor</keyword>
<evidence type="ECO:0000256" key="3">
    <source>
        <dbReference type="ARBA" id="ARBA00022475"/>
    </source>
</evidence>
<evidence type="ECO:0000256" key="12">
    <source>
        <dbReference type="SAM" id="MobiDB-lite"/>
    </source>
</evidence>
<dbReference type="SMART" id="SM00369">
    <property type="entry name" value="LRR_TYP"/>
    <property type="match status" value="14"/>
</dbReference>
<reference evidence="15" key="1">
    <citation type="submission" date="2023-11" db="EMBL/GenBank/DDBJ databases">
        <title>Genome assemblies of two species of porcelain crab, Petrolisthes cinctipes and Petrolisthes manimaculis (Anomura: Porcellanidae).</title>
        <authorList>
            <person name="Angst P."/>
        </authorList>
    </citation>
    <scope>NUCLEOTIDE SEQUENCE</scope>
    <source>
        <strain evidence="15">PB745_02</strain>
        <tissue evidence="15">Gill</tissue>
    </source>
</reference>
<dbReference type="GO" id="GO:0005886">
    <property type="term" value="C:plasma membrane"/>
    <property type="evidence" value="ECO:0007669"/>
    <property type="project" value="UniProtKB-SubCell"/>
</dbReference>
<evidence type="ECO:0000256" key="9">
    <source>
        <dbReference type="ARBA" id="ARBA00023136"/>
    </source>
</evidence>
<comment type="similarity">
    <text evidence="2">Belongs to the G-protein coupled receptor 1 family.</text>
</comment>
<feature type="transmembrane region" description="Helical" evidence="13">
    <location>
        <begin position="683"/>
        <end position="704"/>
    </location>
</feature>
<evidence type="ECO:0000256" key="4">
    <source>
        <dbReference type="ARBA" id="ARBA00022614"/>
    </source>
</evidence>
<evidence type="ECO:0000259" key="14">
    <source>
        <dbReference type="PROSITE" id="PS50262"/>
    </source>
</evidence>
<dbReference type="InterPro" id="IPR017452">
    <property type="entry name" value="GPCR_Rhodpsn_7TM"/>
</dbReference>
<evidence type="ECO:0000256" key="10">
    <source>
        <dbReference type="ARBA" id="ARBA00023170"/>
    </source>
</evidence>
<feature type="compositionally biased region" description="Low complexity" evidence="12">
    <location>
        <begin position="537"/>
        <end position="555"/>
    </location>
</feature>
<dbReference type="PROSITE" id="PS50262">
    <property type="entry name" value="G_PROTEIN_RECEP_F1_2"/>
    <property type="match status" value="1"/>
</dbReference>
<feature type="region of interest" description="Disordered" evidence="12">
    <location>
        <begin position="532"/>
        <end position="561"/>
    </location>
</feature>
<dbReference type="Pfam" id="PF13855">
    <property type="entry name" value="LRR_8"/>
    <property type="match status" value="5"/>
</dbReference>
<keyword evidence="7 13" id="KW-1133">Transmembrane helix</keyword>
<keyword evidence="5 13" id="KW-0812">Transmembrane</keyword>
<evidence type="ECO:0000256" key="5">
    <source>
        <dbReference type="ARBA" id="ARBA00022692"/>
    </source>
</evidence>
<feature type="transmembrane region" description="Helical" evidence="13">
    <location>
        <begin position="811"/>
        <end position="834"/>
    </location>
</feature>
<feature type="transmembrane region" description="Helical" evidence="13">
    <location>
        <begin position="766"/>
        <end position="790"/>
    </location>
</feature>
<evidence type="ECO:0000256" key="13">
    <source>
        <dbReference type="SAM" id="Phobius"/>
    </source>
</evidence>
<dbReference type="Gene3D" id="3.80.10.10">
    <property type="entry name" value="Ribonuclease Inhibitor"/>
    <property type="match status" value="3"/>
</dbReference>
<dbReference type="InterPro" id="IPR002131">
    <property type="entry name" value="Gphrmn_rcpt_fam"/>
</dbReference>
<dbReference type="InterPro" id="IPR000276">
    <property type="entry name" value="GPCR_Rhodpsn"/>
</dbReference>
<feature type="compositionally biased region" description="Acidic residues" evidence="12">
    <location>
        <begin position="1163"/>
        <end position="1173"/>
    </location>
</feature>
<keyword evidence="6" id="KW-0677">Repeat</keyword>
<keyword evidence="10" id="KW-0675">Receptor</keyword>
<feature type="transmembrane region" description="Helical" evidence="13">
    <location>
        <begin position="608"/>
        <end position="631"/>
    </location>
</feature>
<comment type="subcellular location">
    <subcellularLocation>
        <location evidence="1">Cell membrane</location>
        <topology evidence="1">Multi-pass membrane protein</topology>
    </subcellularLocation>
</comment>
<proteinExistence type="inferred from homology"/>
<dbReference type="CDD" id="cd15136">
    <property type="entry name" value="7tmA_Glyco_hormone_R"/>
    <property type="match status" value="1"/>
</dbReference>
<feature type="compositionally biased region" description="Low complexity" evidence="12">
    <location>
        <begin position="1020"/>
        <end position="1056"/>
    </location>
</feature>
<feature type="region of interest" description="Disordered" evidence="12">
    <location>
        <begin position="1155"/>
        <end position="1282"/>
    </location>
</feature>
<dbReference type="SMART" id="SM00364">
    <property type="entry name" value="LRR_BAC"/>
    <property type="match status" value="5"/>
</dbReference>
<dbReference type="Pfam" id="PF00001">
    <property type="entry name" value="7tm_1"/>
    <property type="match status" value="1"/>
</dbReference>
<dbReference type="PANTHER" id="PTHR24372">
    <property type="entry name" value="GLYCOPROTEIN HORMONE RECEPTOR"/>
    <property type="match status" value="1"/>
</dbReference>
<feature type="transmembrane region" description="Helical" evidence="13">
    <location>
        <begin position="725"/>
        <end position="746"/>
    </location>
</feature>
<keyword evidence="16" id="KW-1185">Reference proteome</keyword>
<keyword evidence="3" id="KW-1003">Cell membrane</keyword>
<evidence type="ECO:0000256" key="8">
    <source>
        <dbReference type="ARBA" id="ARBA00023040"/>
    </source>
</evidence>
<evidence type="ECO:0000256" key="6">
    <source>
        <dbReference type="ARBA" id="ARBA00022737"/>
    </source>
</evidence>
<dbReference type="Gene3D" id="1.20.1070.10">
    <property type="entry name" value="Rhodopsin 7-helix transmembrane proteins"/>
    <property type="match status" value="1"/>
</dbReference>
<dbReference type="SUPFAM" id="SSF52075">
    <property type="entry name" value="Outer arm dynein light chain 1"/>
    <property type="match status" value="1"/>
</dbReference>
<comment type="caution">
    <text evidence="15">The sequence shown here is derived from an EMBL/GenBank/DDBJ whole genome shotgun (WGS) entry which is preliminary data.</text>
</comment>
<dbReference type="EMBL" id="JAWZYT010003822">
    <property type="protein sequence ID" value="KAK4296607.1"/>
    <property type="molecule type" value="Genomic_DNA"/>
</dbReference>
<dbReference type="GO" id="GO:0008528">
    <property type="term" value="F:G protein-coupled peptide receptor activity"/>
    <property type="evidence" value="ECO:0007669"/>
    <property type="project" value="TreeGrafter"/>
</dbReference>
<accession>A0AAE1NWF9</accession>
<sequence length="1315" mass="145274">MVASRVRVWEVDENGMIVSCVGLGLVAVPRPHQQHATNSAHDPTPTTTLDLSNNNLTSLPDLAFRFFPNTTHLRVSGNRLTNVESKAFHRLPLQRLTLDNNQLSMLHPGSLPGTLLELSLEDNYFPVVPASALASLSQLHFLNLDRNKITSLREGDLLGLHSLTSLSLHQNQIKEVEETALQPLQHLLVLDLTENDLVELPRAVLTCHRLTRLLLGHNHLTYIGEGALSGMTQLQQVELQGNPLLSVHNLAFSHLPALTKLILKETRELTEFPNLNGTGSLEMLRIDRASLSSVPPGLCLSTPKLRSLNLHLNSITEIPDLQGCSNLKLLDLSDNAITSLGHGRFTGVPGLHDLLLQNNRIPKVPGDAFLGLTNLQVLQLQENEIREIEEDAFLPLVSLEDINLGDNQFPVLPQRGLKQVVSIKAHNNPYLRVFPGPDSFPNVHTLVLSYAYHCCPFHSLDQQEETSESGEDDPPRIKEDVLFDVSQYKDFHPDLWGFGFNKTSLSEEEEDALMTMVWPKLAHGEFSHLAPANHNNTTSSSSTTIASSASSSSSSGDVYQPQPPLAIPSTGQLHSMPSLRVKPHCIPLPGPFMPCRDLFDWWTLRCGAWIVFLLALMGNGVVVVVLVAAYTKMDVPRFLVTNLALADFFMGVYLGFLAVVDASTLGEFRMYAIPWQMSAGCQVAGFLGVLSSELSVYTLAVITLERNYAITHAMHLQKRLSLRQAAYIMVAGWLFAITMAVLPLAGVSDYRKFAVCLPFETDGAGLGYVVFLMFINGVAFLILMGCYFKIYCAIRGSQAWNSNDSRIAKRMALLVFTDFICWAPIAFFSLTAAFDIHLISLQEAKVFTVFILPLNSCCNPFLYALLTKQFKKDCVMLCKTIEESRVTRGIGRCRHSSNFSNRQTPANTNSAVDHSSQSDKQACSCKTKHEKKRPRWTLTSLKYLLCTRGAEEITSSSDTSYQTDPTQRRRGPRNTSLSSDTYSGSWSDTWRRGRGSTTLRLMDRRRHNSWAASHKPSQESSLSASRPDSAASASTATWRISRSSVSSDTSNCSSRTRGSDTPVPNRLGSLRRPEGRGFGPVRQHSQSQLVRESAARPLPNIRTKPRLMRQTAVEREAYTPGKESPPCPLHLRPDHLSCVYEQSHEDDALHPSLLLHPATLDTPGDDNVFDDDPPAVLHPAPPSPPTPTSTQHQRTSPSLRQPSPSGSPSFHQPSPSPSLRQLSPSPSLRQPSPSPSVHRQRTPSPSQPHRLSLVPSPSPSQTQIPPSEATALMEGEAKESEGAVAVVVVEDEQTVRVLETHFPVEAEQQERRPLI</sequence>
<evidence type="ECO:0000313" key="15">
    <source>
        <dbReference type="EMBL" id="KAK4296607.1"/>
    </source>
</evidence>
<name>A0AAE1NWF9_9EUCA</name>
<dbReference type="PRINTS" id="PR00237">
    <property type="entry name" value="GPCRRHODOPSN"/>
</dbReference>
<keyword evidence="9 13" id="KW-0472">Membrane</keyword>
<keyword evidence="4" id="KW-0433">Leucine-rich repeat</keyword>
<dbReference type="InterPro" id="IPR032675">
    <property type="entry name" value="LRR_dom_sf"/>
</dbReference>